<organism evidence="1 2">
    <name type="scientific">Corynebacterium doosanense CAU 212 = DSM 45436</name>
    <dbReference type="NCBI Taxonomy" id="558173"/>
    <lineage>
        <taxon>Bacteria</taxon>
        <taxon>Bacillati</taxon>
        <taxon>Actinomycetota</taxon>
        <taxon>Actinomycetes</taxon>
        <taxon>Mycobacteriales</taxon>
        <taxon>Corynebacteriaceae</taxon>
        <taxon>Corynebacterium</taxon>
    </lineage>
</organism>
<dbReference type="eggNOG" id="ENOG5031QEA">
    <property type="taxonomic scope" value="Bacteria"/>
</dbReference>
<dbReference type="HOGENOM" id="CLU_181625_1_0_11"/>
<reference evidence="1 2" key="1">
    <citation type="submission" date="2013-09" db="EMBL/GenBank/DDBJ databases">
        <title>Complete genome sequence of Corynebacterium doosanense CAU 212(T) (=DSM 45436(T)), isolated from activated sludge.</title>
        <authorList>
            <person name="Schaffert L."/>
            <person name="Albersmeier A."/>
            <person name="Kalinowski J."/>
            <person name="Ruckert C."/>
        </authorList>
    </citation>
    <scope>NUCLEOTIDE SEQUENCE [LARGE SCALE GENOMIC DNA]</scope>
    <source>
        <strain evidence="1 2">CAU 212</strain>
    </source>
</reference>
<name>A0A097ICQ4_9CORY</name>
<evidence type="ECO:0000313" key="1">
    <source>
        <dbReference type="EMBL" id="AIT59893.1"/>
    </source>
</evidence>
<gene>
    <name evidence="1" type="ORF">CDOO_00050</name>
</gene>
<dbReference type="AlphaFoldDB" id="A0A097ICQ4"/>
<sequence>MTRPLTPEQLLAVADTYCGRFPVRVRSFPALAAAAAVPGARFHGVAVHDSPAAAADALRDVLEHLDPLTGGNKQFARLCAQVYRRLAED</sequence>
<accession>A0A097ICQ4</accession>
<dbReference type="KEGG" id="cdo:CDOO_00050"/>
<dbReference type="Proteomes" id="UP000029914">
    <property type="component" value="Chromosome"/>
</dbReference>
<evidence type="ECO:0000313" key="2">
    <source>
        <dbReference type="Proteomes" id="UP000029914"/>
    </source>
</evidence>
<dbReference type="RefSeq" id="WP_018022366.1">
    <property type="nucleotide sequence ID" value="NZ_AQUX01000007.1"/>
</dbReference>
<dbReference type="STRING" id="558173.CDOO_00050"/>
<proteinExistence type="predicted"/>
<protein>
    <submittedName>
        <fullName evidence="1">TetR family transcriptional regulator</fullName>
    </submittedName>
</protein>
<dbReference type="EMBL" id="CP006764">
    <property type="protein sequence ID" value="AIT59893.1"/>
    <property type="molecule type" value="Genomic_DNA"/>
</dbReference>
<keyword evidence="2" id="KW-1185">Reference proteome</keyword>